<dbReference type="AlphaFoldDB" id="A0A819MPT0"/>
<accession>A0A819MPT0</accession>
<organism evidence="1 2">
    <name type="scientific">Rotaria sordida</name>
    <dbReference type="NCBI Taxonomy" id="392033"/>
    <lineage>
        <taxon>Eukaryota</taxon>
        <taxon>Metazoa</taxon>
        <taxon>Spiralia</taxon>
        <taxon>Gnathifera</taxon>
        <taxon>Rotifera</taxon>
        <taxon>Eurotatoria</taxon>
        <taxon>Bdelloidea</taxon>
        <taxon>Philodinida</taxon>
        <taxon>Philodinidae</taxon>
        <taxon>Rotaria</taxon>
    </lineage>
</organism>
<proteinExistence type="predicted"/>
<evidence type="ECO:0008006" key="3">
    <source>
        <dbReference type="Google" id="ProtNLM"/>
    </source>
</evidence>
<protein>
    <recommendedName>
        <fullName evidence="3">K Homology domain-containing protein</fullName>
    </recommendedName>
</protein>
<name>A0A819MPT0_9BILA</name>
<dbReference type="GO" id="GO:0003723">
    <property type="term" value="F:RNA binding"/>
    <property type="evidence" value="ECO:0007669"/>
    <property type="project" value="InterPro"/>
</dbReference>
<sequence>LLTLNLFRPQQMKYTDKVMIPKEDHPDGHFFGLIIGRGGKTFKMLEKEKLNLINEAEKIVTNTIIFTIFSGPDHLTIDCKFRKKRNNAHIELNPDGSLTINGNRQKQQKLYCQYQSLINELMDDQRNLMTEYKTTGPTLAITDETSSSITDSVNKRLNKIVHDSIFTNDFSLFMSTSDGLVYSLSYLILYRFYSHILPSIDRKIQWVHLESKKLPSFKSFWLHCETITFVYDELVLPLLYRINFNDKQIIYWTDYFPKVKKGYCQIYSYPYQLKYYNNINNFQGGIFKYVRQVELYDQRPFQHEFFLRIAKLFPLMEELIMHNEQRQINKQFRKSRLTNH</sequence>
<dbReference type="SUPFAM" id="SSF54791">
    <property type="entry name" value="Eukaryotic type KH-domain (KH-domain type I)"/>
    <property type="match status" value="1"/>
</dbReference>
<dbReference type="Proteomes" id="UP000663836">
    <property type="component" value="Unassembled WGS sequence"/>
</dbReference>
<reference evidence="1" key="1">
    <citation type="submission" date="2021-02" db="EMBL/GenBank/DDBJ databases">
        <authorList>
            <person name="Nowell W R."/>
        </authorList>
    </citation>
    <scope>NUCLEOTIDE SEQUENCE</scope>
</reference>
<comment type="caution">
    <text evidence="1">The sequence shown here is derived from an EMBL/GenBank/DDBJ whole genome shotgun (WGS) entry which is preliminary data.</text>
</comment>
<dbReference type="EMBL" id="CAJOBD010004135">
    <property type="protein sequence ID" value="CAF3982148.1"/>
    <property type="molecule type" value="Genomic_DNA"/>
</dbReference>
<gene>
    <name evidence="1" type="ORF">JBS370_LOCUS25241</name>
</gene>
<evidence type="ECO:0000313" key="2">
    <source>
        <dbReference type="Proteomes" id="UP000663836"/>
    </source>
</evidence>
<dbReference type="Gene3D" id="3.30.1370.10">
    <property type="entry name" value="K Homology domain, type 1"/>
    <property type="match status" value="1"/>
</dbReference>
<feature type="non-terminal residue" evidence="1">
    <location>
        <position position="1"/>
    </location>
</feature>
<dbReference type="InterPro" id="IPR036612">
    <property type="entry name" value="KH_dom_type_1_sf"/>
</dbReference>
<evidence type="ECO:0000313" key="1">
    <source>
        <dbReference type="EMBL" id="CAF3982148.1"/>
    </source>
</evidence>